<evidence type="ECO:0000313" key="2">
    <source>
        <dbReference type="EMBL" id="GAA4426408.1"/>
    </source>
</evidence>
<gene>
    <name evidence="2" type="ORF">GCM10023090_22400</name>
</gene>
<evidence type="ECO:0000313" key="3">
    <source>
        <dbReference type="Proteomes" id="UP001501788"/>
    </source>
</evidence>
<keyword evidence="3" id="KW-1185">Reference proteome</keyword>
<dbReference type="RefSeq" id="WP_345064880.1">
    <property type="nucleotide sequence ID" value="NZ_BAABEX010000024.1"/>
</dbReference>
<dbReference type="EMBL" id="BAABEX010000024">
    <property type="protein sequence ID" value="GAA4426408.1"/>
    <property type="molecule type" value="Genomic_DNA"/>
</dbReference>
<reference evidence="3" key="1">
    <citation type="journal article" date="2019" name="Int. J. Syst. Evol. Microbiol.">
        <title>The Global Catalogue of Microorganisms (GCM) 10K type strain sequencing project: providing services to taxonomists for standard genome sequencing and annotation.</title>
        <authorList>
            <consortium name="The Broad Institute Genomics Platform"/>
            <consortium name="The Broad Institute Genome Sequencing Center for Infectious Disease"/>
            <person name="Wu L."/>
            <person name="Ma J."/>
        </authorList>
    </citation>
    <scope>NUCLEOTIDE SEQUENCE [LARGE SCALE GENOMIC DNA]</scope>
    <source>
        <strain evidence="3">JCM 31890</strain>
    </source>
</reference>
<dbReference type="InterPro" id="IPR014347">
    <property type="entry name" value="Tautomerase/MIF_sf"/>
</dbReference>
<dbReference type="PANTHER" id="PTHR35530">
    <property type="entry name" value="TAUTOMERASE-RELATED"/>
    <property type="match status" value="1"/>
</dbReference>
<feature type="region of interest" description="Disordered" evidence="1">
    <location>
        <begin position="122"/>
        <end position="141"/>
    </location>
</feature>
<dbReference type="PANTHER" id="PTHR35530:SF2">
    <property type="entry name" value="BSL4019 PROTEIN"/>
    <property type="match status" value="1"/>
</dbReference>
<name>A0ABP8LBA3_9BURK</name>
<feature type="compositionally biased region" description="Pro residues" evidence="1">
    <location>
        <begin position="131"/>
        <end position="141"/>
    </location>
</feature>
<sequence>MPTLLLHIAPLHNPERYRLLADALTTLTVQCLRKRREVTAVVINDLPQARWHIGGVPAERPTALLEISITAGTNSDAEKAAFIAAVYAELQRQLGGSAGLAPASYVIVRELPATDWGYDGRTQRERHRAHPPAPQPTPLPA</sequence>
<accession>A0ABP8LBA3</accession>
<dbReference type="SUPFAM" id="SSF55331">
    <property type="entry name" value="Tautomerase/MIF"/>
    <property type="match status" value="1"/>
</dbReference>
<protein>
    <recommendedName>
        <fullName evidence="4">4-oxalocrotonate tautomerase</fullName>
    </recommendedName>
</protein>
<proteinExistence type="predicted"/>
<evidence type="ECO:0000256" key="1">
    <source>
        <dbReference type="SAM" id="MobiDB-lite"/>
    </source>
</evidence>
<comment type="caution">
    <text evidence="2">The sequence shown here is derived from an EMBL/GenBank/DDBJ whole genome shotgun (WGS) entry which is preliminary data.</text>
</comment>
<dbReference type="Gene3D" id="3.30.429.10">
    <property type="entry name" value="Macrophage Migration Inhibitory Factor"/>
    <property type="match status" value="2"/>
</dbReference>
<dbReference type="Proteomes" id="UP001501788">
    <property type="component" value="Unassembled WGS sequence"/>
</dbReference>
<organism evidence="2 3">
    <name type="scientific">Acidovorax lacteus</name>
    <dbReference type="NCBI Taxonomy" id="1924988"/>
    <lineage>
        <taxon>Bacteria</taxon>
        <taxon>Pseudomonadati</taxon>
        <taxon>Pseudomonadota</taxon>
        <taxon>Betaproteobacteria</taxon>
        <taxon>Burkholderiales</taxon>
        <taxon>Comamonadaceae</taxon>
        <taxon>Acidovorax</taxon>
    </lineage>
</organism>
<evidence type="ECO:0008006" key="4">
    <source>
        <dbReference type="Google" id="ProtNLM"/>
    </source>
</evidence>